<dbReference type="InterPro" id="IPR033390">
    <property type="entry name" value="Rv2179c-like"/>
</dbReference>
<evidence type="ECO:0000259" key="1">
    <source>
        <dbReference type="Pfam" id="PF16473"/>
    </source>
</evidence>
<dbReference type="GO" id="GO:0003676">
    <property type="term" value="F:nucleic acid binding"/>
    <property type="evidence" value="ECO:0007669"/>
    <property type="project" value="InterPro"/>
</dbReference>
<proteinExistence type="predicted"/>
<dbReference type="Gene3D" id="3.30.420.10">
    <property type="entry name" value="Ribonuclease H-like superfamily/Ribonuclease H"/>
    <property type="match status" value="1"/>
</dbReference>
<accession>A0A0F9KXP8</accession>
<feature type="domain" description="3'-5' exoribonuclease Rv2179c-like" evidence="1">
    <location>
        <begin position="3"/>
        <end position="167"/>
    </location>
</feature>
<gene>
    <name evidence="2" type="ORF">LCGC14_1647970</name>
</gene>
<protein>
    <recommendedName>
        <fullName evidence="1">3'-5' exoribonuclease Rv2179c-like domain-containing protein</fullName>
    </recommendedName>
</protein>
<dbReference type="PROSITE" id="PS51257">
    <property type="entry name" value="PROKAR_LIPOPROTEIN"/>
    <property type="match status" value="1"/>
</dbReference>
<reference evidence="2" key="1">
    <citation type="journal article" date="2015" name="Nature">
        <title>Complex archaea that bridge the gap between prokaryotes and eukaryotes.</title>
        <authorList>
            <person name="Spang A."/>
            <person name="Saw J.H."/>
            <person name="Jorgensen S.L."/>
            <person name="Zaremba-Niedzwiedzka K."/>
            <person name="Martijn J."/>
            <person name="Lind A.E."/>
            <person name="van Eijk R."/>
            <person name="Schleper C."/>
            <person name="Guy L."/>
            <person name="Ettema T.J."/>
        </authorList>
    </citation>
    <scope>NUCLEOTIDE SEQUENCE</scope>
</reference>
<dbReference type="InterPro" id="IPR036397">
    <property type="entry name" value="RNaseH_sf"/>
</dbReference>
<dbReference type="SUPFAM" id="SSF53098">
    <property type="entry name" value="Ribonuclease H-like"/>
    <property type="match status" value="1"/>
</dbReference>
<dbReference type="EMBL" id="LAZR01013820">
    <property type="protein sequence ID" value="KKM20185.1"/>
    <property type="molecule type" value="Genomic_DNA"/>
</dbReference>
<dbReference type="AlphaFoldDB" id="A0A0F9KXP8"/>
<dbReference type="InterPro" id="IPR012337">
    <property type="entry name" value="RNaseH-like_sf"/>
</dbReference>
<name>A0A0F9KXP8_9ZZZZ</name>
<dbReference type="Pfam" id="PF16473">
    <property type="entry name" value="Rv2179c-like"/>
    <property type="match status" value="1"/>
</dbReference>
<evidence type="ECO:0000313" key="2">
    <source>
        <dbReference type="EMBL" id="KKM20185.1"/>
    </source>
</evidence>
<comment type="caution">
    <text evidence="2">The sequence shown here is derived from an EMBL/GenBank/DDBJ whole genome shotgun (WGS) entry which is preliminary data.</text>
</comment>
<organism evidence="2">
    <name type="scientific">marine sediment metagenome</name>
    <dbReference type="NCBI Taxonomy" id="412755"/>
    <lineage>
        <taxon>unclassified sequences</taxon>
        <taxon>metagenomes</taxon>
        <taxon>ecological metagenomes</taxon>
    </lineage>
</organism>
<sequence length="185" mass="20656">MRNIMVDLETIGTAPGSAILSIGACVFNQSDKDNGPFVFSKNIDLLDSIFEGLTVDPKTTKWWSEQSVDAVRLLTKNPVSLKGALNTFASFLRKEDCLWAKGPDFDMVLLKAAYDIVNIKVPWSFRLMRDVRTILALAEEVSGEKPSPNTFDRFVKHFALHDAQLQRLQVITAGHILGIDLEEMS</sequence>